<dbReference type="GO" id="GO:0005525">
    <property type="term" value="F:GTP binding"/>
    <property type="evidence" value="ECO:0007669"/>
    <property type="project" value="UniProtKB-UniRule"/>
</dbReference>
<dbReference type="CDD" id="cd01854">
    <property type="entry name" value="YjeQ_EngC"/>
    <property type="match status" value="1"/>
</dbReference>
<dbReference type="EC" id="3.6.1.-" evidence="3"/>
<comment type="subunit">
    <text evidence="3">Monomer. Associates with 30S ribosomal subunit, binds 16S rRNA.</text>
</comment>
<dbReference type="GO" id="GO:0005737">
    <property type="term" value="C:cytoplasm"/>
    <property type="evidence" value="ECO:0007669"/>
    <property type="project" value="UniProtKB-SubCell"/>
</dbReference>
<dbReference type="GO" id="GO:0046872">
    <property type="term" value="F:metal ion binding"/>
    <property type="evidence" value="ECO:0007669"/>
    <property type="project" value="UniProtKB-KW"/>
</dbReference>
<feature type="binding site" evidence="3">
    <location>
        <position position="265"/>
    </location>
    <ligand>
        <name>Zn(2+)</name>
        <dbReference type="ChEBI" id="CHEBI:29105"/>
    </ligand>
</feature>
<dbReference type="InterPro" id="IPR012340">
    <property type="entry name" value="NA-bd_OB-fold"/>
</dbReference>
<dbReference type="InterPro" id="IPR030378">
    <property type="entry name" value="G_CP_dom"/>
</dbReference>
<keyword evidence="3" id="KW-0862">Zinc</keyword>
<dbReference type="NCBIfam" id="TIGR00157">
    <property type="entry name" value="ribosome small subunit-dependent GTPase A"/>
    <property type="match status" value="1"/>
</dbReference>
<evidence type="ECO:0000256" key="2">
    <source>
        <dbReference type="ARBA" id="ARBA00023134"/>
    </source>
</evidence>
<dbReference type="InterPro" id="IPR010914">
    <property type="entry name" value="RsgA_GTPase_dom"/>
</dbReference>
<evidence type="ECO:0000256" key="3">
    <source>
        <dbReference type="HAMAP-Rule" id="MF_01820"/>
    </source>
</evidence>
<accession>A4PIH2</accession>
<sequence>MGKKELKRGLVVDREAQMIGVYLFEDGKTYRGIPRGKVLKKTKIYAGDYVWGEVVDPNTFAIEEVEERKNLLIRPKVANVDRVIIVETLKMPEFNNYLLDNMLVVYEYFKVEPVIVFNKIDLLNEEEKKELERWISIYRDAGYDVLKVSAKTGEGIDELVDYLEGFICILAGPSGVGKSSILSRLTGEELRTQEVSEKTERGRHTTTGVRLIPFGKGSFVGDTPGFSKVEATMFVKPREVRNYFREFLRYQCKYPDCTHTNEPGCAVKEAVKNGEISCERYKSYLKIIKVYLEEIKELCRED</sequence>
<dbReference type="PANTHER" id="PTHR32120:SF11">
    <property type="entry name" value="SMALL RIBOSOMAL SUBUNIT BIOGENESIS GTPASE RSGA 1, MITOCHONDRIAL-RELATED"/>
    <property type="match status" value="1"/>
</dbReference>
<evidence type="ECO:0000259" key="4">
    <source>
        <dbReference type="PROSITE" id="PS50936"/>
    </source>
</evidence>
<dbReference type="HAMAP" id="MF_01820">
    <property type="entry name" value="GTPase_RsgA"/>
    <property type="match status" value="1"/>
</dbReference>
<dbReference type="SUPFAM" id="SSF52540">
    <property type="entry name" value="P-loop containing nucleoside triphosphate hydrolases"/>
    <property type="match status" value="1"/>
</dbReference>
<proteinExistence type="inferred from homology"/>
<feature type="binding site" evidence="3">
    <location>
        <position position="257"/>
    </location>
    <ligand>
        <name>Zn(2+)</name>
        <dbReference type="ChEBI" id="CHEBI:29105"/>
    </ligand>
</feature>
<feature type="binding site" evidence="3">
    <location>
        <begin position="118"/>
        <end position="121"/>
    </location>
    <ligand>
        <name>GTP</name>
        <dbReference type="ChEBI" id="CHEBI:37565"/>
    </ligand>
</feature>
<keyword evidence="3" id="KW-0694">RNA-binding</keyword>
<comment type="similarity">
    <text evidence="3">Belongs to the TRAFAC class YlqF/YawG GTPase family. RsgA subfamily.</text>
</comment>
<keyword evidence="3" id="KW-0699">rRNA-binding</keyword>
<evidence type="ECO:0000256" key="1">
    <source>
        <dbReference type="ARBA" id="ARBA00022741"/>
    </source>
</evidence>
<dbReference type="Gene3D" id="2.40.50.140">
    <property type="entry name" value="Nucleic acid-binding proteins"/>
    <property type="match status" value="1"/>
</dbReference>
<keyword evidence="3" id="KW-0963">Cytoplasm</keyword>
<keyword evidence="3" id="KW-0378">Hydrolase</keyword>
<comment type="function">
    <text evidence="3">One of several proteins that assist in the late maturation steps of the functional core of the 30S ribosomal subunit. Helps release RbfA from mature subunits. May play a role in the assembly of ribosomal proteins into the subunit. Circularly permuted GTPase that catalyzes slow GTP hydrolysis, GTPase activity is stimulated by the 30S ribosomal subunit.</text>
</comment>
<evidence type="ECO:0000259" key="5">
    <source>
        <dbReference type="PROSITE" id="PS51721"/>
    </source>
</evidence>
<feature type="binding site" evidence="3">
    <location>
        <position position="252"/>
    </location>
    <ligand>
        <name>Zn(2+)</name>
        <dbReference type="ChEBI" id="CHEBI:29105"/>
    </ligand>
</feature>
<comment type="subcellular location">
    <subcellularLocation>
        <location evidence="3">Cytoplasm</location>
    </subcellularLocation>
</comment>
<dbReference type="InterPro" id="IPR004881">
    <property type="entry name" value="Ribosome_biogen_GTPase_RsgA"/>
</dbReference>
<dbReference type="PROSITE" id="PS51721">
    <property type="entry name" value="G_CP"/>
    <property type="match status" value="1"/>
</dbReference>
<reference evidence="6" key="1">
    <citation type="submission" date="2007-03" db="EMBL/GenBank/DDBJ databases">
        <title>Crystal structure of YjeQ from Aquifex aeolicus.</title>
        <authorList>
            <person name="Wang H."/>
            <person name="Kaminishi T."/>
            <person name="Hanawa-Suetsugu K."/>
            <person name="Inoue M."/>
            <person name="Terada T."/>
            <person name="Shirouzu M."/>
            <person name="Takemoto C."/>
            <person name="Yokoyama S."/>
        </authorList>
    </citation>
    <scope>NUCLEOTIDE SEQUENCE</scope>
</reference>
<feature type="domain" description="CP-type G" evidence="5">
    <location>
        <begin position="69"/>
        <end position="229"/>
    </location>
</feature>
<dbReference type="Pfam" id="PF03193">
    <property type="entry name" value="RsgA_GTPase"/>
    <property type="match status" value="1"/>
</dbReference>
<dbReference type="EMBL" id="AB299443">
    <property type="protein sequence ID" value="BAF50733.2"/>
    <property type="molecule type" value="Genomic_DNA"/>
</dbReference>
<dbReference type="InterPro" id="IPR027417">
    <property type="entry name" value="P-loop_NTPase"/>
</dbReference>
<dbReference type="SUPFAM" id="SSF50249">
    <property type="entry name" value="Nucleic acid-binding proteins"/>
    <property type="match status" value="1"/>
</dbReference>
<dbReference type="Gene3D" id="1.10.40.50">
    <property type="entry name" value="Probable gtpase engc, domain 3"/>
    <property type="match status" value="1"/>
</dbReference>
<keyword evidence="1 3" id="KW-0547">Nucleotide-binding</keyword>
<feature type="binding site" evidence="3">
    <location>
        <position position="259"/>
    </location>
    <ligand>
        <name>Zn(2+)</name>
        <dbReference type="ChEBI" id="CHEBI:29105"/>
    </ligand>
</feature>
<name>A4PIH2_AQUAO</name>
<comment type="cofactor">
    <cofactor evidence="3">
        <name>Zn(2+)</name>
        <dbReference type="ChEBI" id="CHEBI:29105"/>
    </cofactor>
    <text evidence="3">Binds 1 zinc ion per subunit.</text>
</comment>
<keyword evidence="3" id="KW-0479">Metal-binding</keyword>
<dbReference type="PANTHER" id="PTHR32120">
    <property type="entry name" value="SMALL RIBOSOMAL SUBUNIT BIOGENESIS GTPASE RSGA"/>
    <property type="match status" value="1"/>
</dbReference>
<dbReference type="GO" id="GO:0019843">
    <property type="term" value="F:rRNA binding"/>
    <property type="evidence" value="ECO:0007669"/>
    <property type="project" value="UniProtKB-KW"/>
</dbReference>
<protein>
    <recommendedName>
        <fullName evidence="3">Small ribosomal subunit biogenesis GTPase RsgA</fullName>
        <ecNumber evidence="3">3.6.1.-</ecNumber>
    </recommendedName>
</protein>
<dbReference type="Gene3D" id="3.40.50.300">
    <property type="entry name" value="P-loop containing nucleotide triphosphate hydrolases"/>
    <property type="match status" value="1"/>
</dbReference>
<dbReference type="GO" id="GO:0042274">
    <property type="term" value="P:ribosomal small subunit biogenesis"/>
    <property type="evidence" value="ECO:0007669"/>
    <property type="project" value="UniProtKB-UniRule"/>
</dbReference>
<dbReference type="GO" id="GO:0003924">
    <property type="term" value="F:GTPase activity"/>
    <property type="evidence" value="ECO:0007669"/>
    <property type="project" value="UniProtKB-UniRule"/>
</dbReference>
<dbReference type="AlphaFoldDB" id="A4PIH2"/>
<keyword evidence="3" id="KW-0690">Ribosome biogenesis</keyword>
<keyword evidence="2 3" id="KW-0342">GTP-binding</keyword>
<feature type="domain" description="EngC GTPase" evidence="4">
    <location>
        <begin position="78"/>
        <end position="227"/>
    </location>
</feature>
<feature type="binding site" evidence="3">
    <location>
        <begin position="172"/>
        <end position="180"/>
    </location>
    <ligand>
        <name>GTP</name>
        <dbReference type="ChEBI" id="CHEBI:37565"/>
    </ligand>
</feature>
<dbReference type="PROSITE" id="PS50936">
    <property type="entry name" value="ENGC_GTPASE"/>
    <property type="match status" value="1"/>
</dbReference>
<evidence type="ECO:0000313" key="6">
    <source>
        <dbReference type="EMBL" id="BAF50733.2"/>
    </source>
</evidence>
<organism evidence="6">
    <name type="scientific">Aquifex aeolicus</name>
    <dbReference type="NCBI Taxonomy" id="63363"/>
    <lineage>
        <taxon>Bacteria</taxon>
        <taxon>Pseudomonadati</taxon>
        <taxon>Aquificota</taxon>
        <taxon>Aquificia</taxon>
        <taxon>Aquificales</taxon>
        <taxon>Aquificaceae</taxon>
        <taxon>Aquifex</taxon>
    </lineage>
</organism>
<gene>
    <name evidence="6" type="primary">YjeQ</name>
    <name evidence="3" type="synonym">rsgA</name>
</gene>